<gene>
    <name evidence="1" type="ORF">CEPIT_LOCUS760</name>
</gene>
<protein>
    <submittedName>
        <fullName evidence="1">Uncharacterized protein</fullName>
    </submittedName>
</protein>
<accession>A0AAV0C058</accession>
<sequence>MADSRVQSRLCDYDARALDVIVDEFEAYTGRIMDVIQAGGDIRSNLNSQRPIRENREIRVPRVSQSIAKIRSMDILIHQVDIIPGYCDPLERNQARVVTSAYHRHPFDQLRRINQSAELPLDNNDVLAAQPAAPGGGGGGGGRTRLCEIFRGGADFREVIDSRLLRQSLSETCEGIRAARFRRLPRLRFLVITDIKAGGGSGRAHELATRG</sequence>
<reference evidence="1" key="1">
    <citation type="submission" date="2022-07" db="EMBL/GenBank/DDBJ databases">
        <authorList>
            <person name="Macas J."/>
            <person name="Novak P."/>
            <person name="Neumann P."/>
        </authorList>
    </citation>
    <scope>NUCLEOTIDE SEQUENCE</scope>
</reference>
<evidence type="ECO:0000313" key="2">
    <source>
        <dbReference type="Proteomes" id="UP001152523"/>
    </source>
</evidence>
<comment type="caution">
    <text evidence="1">The sequence shown here is derived from an EMBL/GenBank/DDBJ whole genome shotgun (WGS) entry which is preliminary data.</text>
</comment>
<name>A0AAV0C058_9ASTE</name>
<evidence type="ECO:0000313" key="1">
    <source>
        <dbReference type="EMBL" id="CAH9055208.1"/>
    </source>
</evidence>
<dbReference type="EMBL" id="CAMAPF010000006">
    <property type="protein sequence ID" value="CAH9055208.1"/>
    <property type="molecule type" value="Genomic_DNA"/>
</dbReference>
<keyword evidence="2" id="KW-1185">Reference proteome</keyword>
<dbReference type="Proteomes" id="UP001152523">
    <property type="component" value="Unassembled WGS sequence"/>
</dbReference>
<dbReference type="AlphaFoldDB" id="A0AAV0C058"/>
<organism evidence="1 2">
    <name type="scientific">Cuscuta epithymum</name>
    <dbReference type="NCBI Taxonomy" id="186058"/>
    <lineage>
        <taxon>Eukaryota</taxon>
        <taxon>Viridiplantae</taxon>
        <taxon>Streptophyta</taxon>
        <taxon>Embryophyta</taxon>
        <taxon>Tracheophyta</taxon>
        <taxon>Spermatophyta</taxon>
        <taxon>Magnoliopsida</taxon>
        <taxon>eudicotyledons</taxon>
        <taxon>Gunneridae</taxon>
        <taxon>Pentapetalae</taxon>
        <taxon>asterids</taxon>
        <taxon>lamiids</taxon>
        <taxon>Solanales</taxon>
        <taxon>Convolvulaceae</taxon>
        <taxon>Cuscuteae</taxon>
        <taxon>Cuscuta</taxon>
        <taxon>Cuscuta subgen. Cuscuta</taxon>
    </lineage>
</organism>
<proteinExistence type="predicted"/>